<dbReference type="Gene3D" id="2.170.130.10">
    <property type="entry name" value="TonB-dependent receptor, plug domain"/>
    <property type="match status" value="1"/>
</dbReference>
<keyword evidence="8" id="KW-0798">TonB box</keyword>
<evidence type="ECO:0000256" key="11">
    <source>
        <dbReference type="SAM" id="MobiDB-lite"/>
    </source>
</evidence>
<keyword evidence="9" id="KW-0472">Membrane</keyword>
<evidence type="ECO:0000256" key="6">
    <source>
        <dbReference type="ARBA" id="ARBA00023004"/>
    </source>
</evidence>
<feature type="chain" id="PRO_5004026251" evidence="12">
    <location>
        <begin position="22"/>
        <end position="840"/>
    </location>
</feature>
<keyword evidence="4" id="KW-0410">Iron transport</keyword>
<dbReference type="PANTHER" id="PTHR32552">
    <property type="entry name" value="FERRICHROME IRON RECEPTOR-RELATED"/>
    <property type="match status" value="1"/>
</dbReference>
<feature type="compositionally biased region" description="Low complexity" evidence="11">
    <location>
        <begin position="17"/>
        <end position="58"/>
    </location>
</feature>
<keyword evidence="12" id="KW-0732">Signal</keyword>
<evidence type="ECO:0000256" key="2">
    <source>
        <dbReference type="ARBA" id="ARBA00022448"/>
    </source>
</evidence>
<evidence type="ECO:0000256" key="8">
    <source>
        <dbReference type="ARBA" id="ARBA00023077"/>
    </source>
</evidence>
<dbReference type="Proteomes" id="UP000011717">
    <property type="component" value="Unassembled WGS sequence"/>
</dbReference>
<protein>
    <submittedName>
        <fullName evidence="14">TonB-dependent receptor</fullName>
    </submittedName>
</protein>
<dbReference type="PATRIC" id="fig|1234595.3.peg.2894"/>
<dbReference type="SUPFAM" id="SSF56935">
    <property type="entry name" value="Porins"/>
    <property type="match status" value="1"/>
</dbReference>
<reference evidence="14 15" key="1">
    <citation type="journal article" date="2013" name="Genome Announc.">
        <title>Draft Genome Sequence of Strain JLT2015T, Belonging to the Family Sphingomonadaceae of the Alphaproteobacteria.</title>
        <authorList>
            <person name="Tang K."/>
            <person name="Liu K."/>
            <person name="Li S."/>
            <person name="Jiao N."/>
        </authorList>
    </citation>
    <scope>NUCLEOTIDE SEQUENCE [LARGE SCALE GENOMIC DNA]</scope>
    <source>
        <strain evidence="14 15">JLT2015</strain>
    </source>
</reference>
<organism evidence="14 15">
    <name type="scientific">Pacificimonas flava</name>
    <dbReference type="NCBI Taxonomy" id="1234595"/>
    <lineage>
        <taxon>Bacteria</taxon>
        <taxon>Pseudomonadati</taxon>
        <taxon>Pseudomonadota</taxon>
        <taxon>Alphaproteobacteria</taxon>
        <taxon>Sphingomonadales</taxon>
        <taxon>Sphingosinicellaceae</taxon>
        <taxon>Pacificimonas</taxon>
    </lineage>
</organism>
<evidence type="ECO:0000259" key="13">
    <source>
        <dbReference type="Pfam" id="PF07715"/>
    </source>
</evidence>
<dbReference type="InterPro" id="IPR037066">
    <property type="entry name" value="Plug_dom_sf"/>
</dbReference>
<proteinExistence type="predicted"/>
<dbReference type="Pfam" id="PF07715">
    <property type="entry name" value="Plug"/>
    <property type="match status" value="1"/>
</dbReference>
<dbReference type="OrthoDB" id="7455607at2"/>
<keyword evidence="5" id="KW-0812">Transmembrane</keyword>
<keyword evidence="2" id="KW-0813">Transport</keyword>
<accession>M2T5H1</accession>
<dbReference type="PANTHER" id="PTHR32552:SF81">
    <property type="entry name" value="TONB-DEPENDENT OUTER MEMBRANE RECEPTOR"/>
    <property type="match status" value="1"/>
</dbReference>
<feature type="domain" description="TonB-dependent receptor plug" evidence="13">
    <location>
        <begin position="145"/>
        <end position="214"/>
    </location>
</feature>
<keyword evidence="3" id="KW-1134">Transmembrane beta strand</keyword>
<feature type="region of interest" description="Disordered" evidence="11">
    <location>
        <begin position="17"/>
        <end position="103"/>
    </location>
</feature>
<dbReference type="GO" id="GO:0009279">
    <property type="term" value="C:cell outer membrane"/>
    <property type="evidence" value="ECO:0007669"/>
    <property type="project" value="UniProtKB-SubCell"/>
</dbReference>
<comment type="caution">
    <text evidence="14">The sequence shown here is derived from an EMBL/GenBank/DDBJ whole genome shotgun (WGS) entry which is preliminary data.</text>
</comment>
<evidence type="ECO:0000256" key="5">
    <source>
        <dbReference type="ARBA" id="ARBA00022692"/>
    </source>
</evidence>
<evidence type="ECO:0000256" key="10">
    <source>
        <dbReference type="ARBA" id="ARBA00023237"/>
    </source>
</evidence>
<keyword evidence="7" id="KW-0406">Ion transport</keyword>
<name>M2T5H1_9SPHN</name>
<dbReference type="EMBL" id="AMRV01000017">
    <property type="protein sequence ID" value="EMD81734.1"/>
    <property type="molecule type" value="Genomic_DNA"/>
</dbReference>
<evidence type="ECO:0000256" key="3">
    <source>
        <dbReference type="ARBA" id="ARBA00022452"/>
    </source>
</evidence>
<dbReference type="InterPro" id="IPR039426">
    <property type="entry name" value="TonB-dep_rcpt-like"/>
</dbReference>
<evidence type="ECO:0000256" key="4">
    <source>
        <dbReference type="ARBA" id="ARBA00022496"/>
    </source>
</evidence>
<dbReference type="AlphaFoldDB" id="M2T5H1"/>
<keyword evidence="10" id="KW-0998">Cell outer membrane</keyword>
<gene>
    <name evidence="14" type="ORF">C725_2891</name>
</gene>
<feature type="signal peptide" evidence="12">
    <location>
        <begin position="1"/>
        <end position="21"/>
    </location>
</feature>
<dbReference type="RefSeq" id="WP_008603855.1">
    <property type="nucleotide sequence ID" value="NZ_AMRV01000017.1"/>
</dbReference>
<evidence type="ECO:0000313" key="14">
    <source>
        <dbReference type="EMBL" id="EMD81734.1"/>
    </source>
</evidence>
<dbReference type="InterPro" id="IPR036942">
    <property type="entry name" value="Beta-barrel_TonB_sf"/>
</dbReference>
<keyword evidence="14" id="KW-0675">Receptor</keyword>
<dbReference type="InterPro" id="IPR012910">
    <property type="entry name" value="Plug_dom"/>
</dbReference>
<sequence>MKTRVLAILSVSALASTVASAQMPPTAATAQPEPEAQPQENSPAGNPDDPTSDAAADAMRMGDVPPADAASQPPAGDPDDPTSDAAAEAMRMGGDEPAAQDAAPATPVAIAGVAEAAAETPAPAIADPYLVTALPDWRREDLFLTEAGEYVRQAPNAVAVLTPGFGTGNRYIFRGLAGGGTYIDGIRLSERTANDIGLFDIDRVEVVRGPAPLLDALPSAAGSLQVALHRPGTEPYGEFEGYYGAFGLGAFRGSLDMVSANDVLGVNFSGYYQGTGGYVDNPVTGESLNQSDRWGGRLGLRLSPAADIDWFVSAAFMRAEGLNILNADCDDAGADCDDRVSLTGFSRDVDDLLTPIGGLPIAGDKGFFGLSNDTETALVTSDIEWRSNLGTVSLNAGFVRTSQEAGIDFADGSAVRAAGAPLPPATGYPLGGDLRLYDETRREFTFDGSIARRIGPANVKLGFSAHDRREEDDFAAVLTSGAAASPVSTLNADRLTVEDGNGYSVYGSADTRLGGMELALGGRFGEDTIDLRQTQRLTGSSGSSSTSYDYWGGYAQARYAPTDGTAIFARAVRGYELADYDPAALAGIGVGLGGPWNNWTYEGGLEGSLFGGRAQARLTGFYMTADDLPVPYAPGFTLLTAGQSGFENAGAELELALVPVDGLDISGAVGIQDARYDIGAGAATQQSTCLGQLAAGGAAPSCGLGIVTADGRIAEPVYAPDLIARGQISYDFYIPRAESYLTPMIGFDYRGDMETGSANLDLFDLGGTGSLSGQDFIGGSRADSRVTVNAGLTLRTDDDWWLVSLECDNCFDETYVDASDGFYSYLGTPMTWTIRARRKF</sequence>
<evidence type="ECO:0000256" key="1">
    <source>
        <dbReference type="ARBA" id="ARBA00004571"/>
    </source>
</evidence>
<keyword evidence="6" id="KW-0408">Iron</keyword>
<dbReference type="Gene3D" id="2.40.170.20">
    <property type="entry name" value="TonB-dependent receptor, beta-barrel domain"/>
    <property type="match status" value="1"/>
</dbReference>
<keyword evidence="15" id="KW-1185">Reference proteome</keyword>
<evidence type="ECO:0000256" key="9">
    <source>
        <dbReference type="ARBA" id="ARBA00023136"/>
    </source>
</evidence>
<dbReference type="GO" id="GO:0006826">
    <property type="term" value="P:iron ion transport"/>
    <property type="evidence" value="ECO:0007669"/>
    <property type="project" value="UniProtKB-KW"/>
</dbReference>
<evidence type="ECO:0000313" key="15">
    <source>
        <dbReference type="Proteomes" id="UP000011717"/>
    </source>
</evidence>
<evidence type="ECO:0000256" key="7">
    <source>
        <dbReference type="ARBA" id="ARBA00023065"/>
    </source>
</evidence>
<evidence type="ECO:0000256" key="12">
    <source>
        <dbReference type="SAM" id="SignalP"/>
    </source>
</evidence>
<comment type="subcellular location">
    <subcellularLocation>
        <location evidence="1">Cell outer membrane</location>
        <topology evidence="1">Multi-pass membrane protein</topology>
    </subcellularLocation>
</comment>